<evidence type="ECO:0000313" key="2">
    <source>
        <dbReference type="Proteomes" id="UP000594638"/>
    </source>
</evidence>
<dbReference type="Proteomes" id="UP000594638">
    <property type="component" value="Unassembled WGS sequence"/>
</dbReference>
<protein>
    <submittedName>
        <fullName evidence="1">Uncharacterized protein</fullName>
    </submittedName>
</protein>
<gene>
    <name evidence="1" type="ORF">OLEA9_A102384</name>
</gene>
<organism evidence="1 2">
    <name type="scientific">Olea europaea subsp. europaea</name>
    <dbReference type="NCBI Taxonomy" id="158383"/>
    <lineage>
        <taxon>Eukaryota</taxon>
        <taxon>Viridiplantae</taxon>
        <taxon>Streptophyta</taxon>
        <taxon>Embryophyta</taxon>
        <taxon>Tracheophyta</taxon>
        <taxon>Spermatophyta</taxon>
        <taxon>Magnoliopsida</taxon>
        <taxon>eudicotyledons</taxon>
        <taxon>Gunneridae</taxon>
        <taxon>Pentapetalae</taxon>
        <taxon>asterids</taxon>
        <taxon>lamiids</taxon>
        <taxon>Lamiales</taxon>
        <taxon>Oleaceae</taxon>
        <taxon>Oleeae</taxon>
        <taxon>Olea</taxon>
    </lineage>
</organism>
<evidence type="ECO:0000313" key="1">
    <source>
        <dbReference type="EMBL" id="CAA2997128.1"/>
    </source>
</evidence>
<dbReference type="AlphaFoldDB" id="A0A8S0SVC2"/>
<reference evidence="1 2" key="1">
    <citation type="submission" date="2019-12" db="EMBL/GenBank/DDBJ databases">
        <authorList>
            <person name="Alioto T."/>
            <person name="Alioto T."/>
            <person name="Gomez Garrido J."/>
        </authorList>
    </citation>
    <scope>NUCLEOTIDE SEQUENCE [LARGE SCALE GENOMIC DNA]</scope>
</reference>
<dbReference type="PANTHER" id="PTHR33167:SF33">
    <property type="entry name" value="MYB-CC TYPE TRANSCRIPTION FACTOR LHEQLE-CONTAINING DOMAIN-CONTAINING PROTEIN"/>
    <property type="match status" value="1"/>
</dbReference>
<comment type="caution">
    <text evidence="1">The sequence shown here is derived from an EMBL/GenBank/DDBJ whole genome shotgun (WGS) entry which is preliminary data.</text>
</comment>
<dbReference type="PANTHER" id="PTHR33167">
    <property type="entry name" value="TRANSCRIPTION FACTOR, PUTATIVE (DUF863)-RELATED"/>
    <property type="match status" value="1"/>
</dbReference>
<dbReference type="Gramene" id="OE9A102384T1">
    <property type="protein sequence ID" value="OE9A102384C1"/>
    <property type="gene ID" value="OE9A102384"/>
</dbReference>
<dbReference type="OrthoDB" id="1928288at2759"/>
<keyword evidence="2" id="KW-1185">Reference proteome</keyword>
<proteinExistence type="predicted"/>
<sequence>MDRTLESHNDDSIKKTMLMHEEIFKQQVKELHRLYNLQKKLTDELKNEVKRRRAPLTETVINNSKFSIWHQPVTHIHQNFHHAYSVRSNDSKEQSGSFLGPESSRMPMKLDLADQKGTPSVDLQKFGKEEELESIDEETGDAEVELTLCIGSYQRKDRLQSSSPLKTIC</sequence>
<name>A0A8S0SVC2_OLEEU</name>
<dbReference type="EMBL" id="CACTIH010005544">
    <property type="protein sequence ID" value="CAA2997128.1"/>
    <property type="molecule type" value="Genomic_DNA"/>
</dbReference>
<accession>A0A8S0SVC2</accession>